<dbReference type="Proteomes" id="UP000257127">
    <property type="component" value="Unassembled WGS sequence"/>
</dbReference>
<protein>
    <recommendedName>
        <fullName evidence="8">4-alpha-L-fucosyltransferase</fullName>
    </recommendedName>
</protein>
<evidence type="ECO:0000256" key="1">
    <source>
        <dbReference type="ARBA" id="ARBA00022475"/>
    </source>
</evidence>
<gene>
    <name evidence="6" type="ORF">DXU93_02065</name>
</gene>
<keyword evidence="5" id="KW-0472">Membrane</keyword>
<keyword evidence="3" id="KW-0328">Glycosyltransferase</keyword>
<evidence type="ECO:0000256" key="2">
    <source>
        <dbReference type="ARBA" id="ARBA00022519"/>
    </source>
</evidence>
<sequence>MYKIIHLHTDPKFFYLSNSYQDKEFENVVIYLGEINDTIHDKLNSLKMKFKIYPKTEQSIVEISREYQRFNGAVIYDLCDFKQQFLNKFPKSFKFFWLFFGYEIYGQIPKKFLCKETFKNAYPINLSVYDFKNYITRKISRIRNKEFGIDEIKEMDFYSRIDAILIHSKQEYEELSNFIKLPNFIKRNLNEKVVFKTHQKEPKIILGNSKSHWNNHLEALSIIDSVKKSNITFYMFFSYGKEGFYSDKVRKTALKNDNIRIIEDFLDFKEFESIYKDSAALIINSYRQHALGNIYTAIFNGCKIYLNTKSSTYRWLTSEGFNISSIESLKYDLEKDLIFLNYEEQLNNFNKYIQLQRDYTKEDFLNNIKETLDS</sequence>
<keyword evidence="4" id="KW-0808">Transferase</keyword>
<reference evidence="6 7" key="1">
    <citation type="submission" date="2018-08" db="EMBL/GenBank/DDBJ databases">
        <title>The draft genome squence of Brumimicrobium sp. N62.</title>
        <authorList>
            <person name="Du Z.-J."/>
            <person name="Luo H.-R."/>
        </authorList>
    </citation>
    <scope>NUCLEOTIDE SEQUENCE [LARGE SCALE GENOMIC DNA]</scope>
    <source>
        <strain evidence="6 7">N62</strain>
    </source>
</reference>
<evidence type="ECO:0000313" key="7">
    <source>
        <dbReference type="Proteomes" id="UP000257127"/>
    </source>
</evidence>
<accession>A0A3E1F1Q3</accession>
<dbReference type="AlphaFoldDB" id="A0A3E1F1Q3"/>
<organism evidence="6 7">
    <name type="scientific">Brumimicrobium aurantiacum</name>
    <dbReference type="NCBI Taxonomy" id="1737063"/>
    <lineage>
        <taxon>Bacteria</taxon>
        <taxon>Pseudomonadati</taxon>
        <taxon>Bacteroidota</taxon>
        <taxon>Flavobacteriia</taxon>
        <taxon>Flavobacteriales</taxon>
        <taxon>Crocinitomicaceae</taxon>
        <taxon>Brumimicrobium</taxon>
    </lineage>
</organism>
<keyword evidence="7" id="KW-1185">Reference proteome</keyword>
<evidence type="ECO:0008006" key="8">
    <source>
        <dbReference type="Google" id="ProtNLM"/>
    </source>
</evidence>
<dbReference type="RefSeq" id="WP_116879579.1">
    <property type="nucleotide sequence ID" value="NZ_QURB01000001.1"/>
</dbReference>
<evidence type="ECO:0000313" key="6">
    <source>
        <dbReference type="EMBL" id="RFC55744.1"/>
    </source>
</evidence>
<dbReference type="GO" id="GO:0009246">
    <property type="term" value="P:enterobacterial common antigen biosynthetic process"/>
    <property type="evidence" value="ECO:0007669"/>
    <property type="project" value="InterPro"/>
</dbReference>
<dbReference type="Pfam" id="PF07429">
    <property type="entry name" value="Glyco_transf_56"/>
    <property type="match status" value="1"/>
</dbReference>
<evidence type="ECO:0000256" key="4">
    <source>
        <dbReference type="ARBA" id="ARBA00022679"/>
    </source>
</evidence>
<evidence type="ECO:0000256" key="3">
    <source>
        <dbReference type="ARBA" id="ARBA00022676"/>
    </source>
</evidence>
<proteinExistence type="predicted"/>
<dbReference type="OrthoDB" id="1083028at2"/>
<dbReference type="GO" id="GO:0008417">
    <property type="term" value="F:fucosyltransferase activity"/>
    <property type="evidence" value="ECO:0007669"/>
    <property type="project" value="InterPro"/>
</dbReference>
<comment type="caution">
    <text evidence="6">The sequence shown here is derived from an EMBL/GenBank/DDBJ whole genome shotgun (WGS) entry which is preliminary data.</text>
</comment>
<dbReference type="InterPro" id="IPR009993">
    <property type="entry name" value="WecF"/>
</dbReference>
<name>A0A3E1F1Q3_9FLAO</name>
<evidence type="ECO:0000256" key="5">
    <source>
        <dbReference type="ARBA" id="ARBA00023136"/>
    </source>
</evidence>
<keyword evidence="2" id="KW-0997">Cell inner membrane</keyword>
<dbReference type="EMBL" id="QURB01000001">
    <property type="protein sequence ID" value="RFC55744.1"/>
    <property type="molecule type" value="Genomic_DNA"/>
</dbReference>
<keyword evidence="1" id="KW-1003">Cell membrane</keyword>